<proteinExistence type="predicted"/>
<organism evidence="1">
    <name type="scientific">Apapanepox virus</name>
    <dbReference type="NCBI Taxonomy" id="3049969"/>
    <lineage>
        <taxon>Viruses</taxon>
        <taxon>Varidnaviria</taxon>
        <taxon>Bamfordvirae</taxon>
        <taxon>Nucleocytoviricota</taxon>
        <taxon>Pokkesviricetes</taxon>
        <taxon>Chitovirales</taxon>
        <taxon>Poxviridae</taxon>
        <taxon>Chordopoxvirinae</taxon>
        <taxon>Avipoxvirus</taxon>
    </lineage>
</organism>
<name>A0AAT9UPV6_9POXV</name>
<sequence>MKRISSLLLLLICITCSVTSKPSRPVCPRRMFNPRRGAGPVVSMVAPDGDPTSSVVALNNWHRNTSCKYNTYCTFFDFCFAGAVNISFGRQKIELVYYFYVKAVTRDDYNKITQEITLKHMDDIRVKPLTVSFMPLNTTKVKIPSSHECMMNKVVDKPVIDVCGDDNARNKKAEWLQAKNNMGKGRNRG</sequence>
<accession>A0AAT9UPV6</accession>
<dbReference type="EMBL" id="OQ865377">
    <property type="protein sequence ID" value="WHV01642.1"/>
    <property type="molecule type" value="Genomic_DNA"/>
</dbReference>
<evidence type="ECO:0000313" key="1">
    <source>
        <dbReference type="EMBL" id="WHV01642.1"/>
    </source>
</evidence>
<gene>
    <name evidence="1" type="ORF">APAPVX9-196</name>
</gene>
<protein>
    <submittedName>
        <fullName evidence="1">Uncharacterized protein</fullName>
    </submittedName>
</protein>
<reference evidence="1" key="1">
    <citation type="submission" date="2023-04" db="EMBL/GenBank/DDBJ databases">
        <title>Genomic characterization of avipoxvirus isolates from Apapne (Himatione sanguinea).</title>
        <authorList>
            <person name="Butt S.L."/>
            <person name="Do Nascimento G.M."/>
        </authorList>
    </citation>
    <scope>NUCLEOTIDE SEQUENCE</scope>
    <source>
        <strain evidence="1">APAPVX9</strain>
    </source>
</reference>